<dbReference type="EMBL" id="LWID01000001">
    <property type="protein sequence ID" value="MDG6894221.1"/>
    <property type="molecule type" value="Genomic_DNA"/>
</dbReference>
<keyword evidence="2" id="KW-1185">Reference proteome</keyword>
<evidence type="ECO:0000313" key="1">
    <source>
        <dbReference type="EMBL" id="MDG6894221.1"/>
    </source>
</evidence>
<name>A0A9X4SPL8_9PAST</name>
<accession>A0A9X4SPL8</accession>
<gene>
    <name evidence="1" type="ORF">A6A20_00905</name>
</gene>
<sequence>MAKIGPHEGIELQLMLQGKKQVALFFDGIIPDEMLTYIESRYFSTIEKYYCPPNGFYTIVFKEEYRQQAEHLSSLIGISGFDPEREREIGKILGYDSEDIEFFIALCQQRLIE</sequence>
<organism evidence="1 2">
    <name type="scientific">Volucribacter amazonae</name>
    <dbReference type="NCBI Taxonomy" id="256731"/>
    <lineage>
        <taxon>Bacteria</taxon>
        <taxon>Pseudomonadati</taxon>
        <taxon>Pseudomonadota</taxon>
        <taxon>Gammaproteobacteria</taxon>
        <taxon>Pasteurellales</taxon>
        <taxon>Pasteurellaceae</taxon>
        <taxon>Volucribacter</taxon>
    </lineage>
</organism>
<dbReference type="RefSeq" id="WP_279571715.1">
    <property type="nucleotide sequence ID" value="NZ_LWID01000001.1"/>
</dbReference>
<evidence type="ECO:0000313" key="2">
    <source>
        <dbReference type="Proteomes" id="UP001155500"/>
    </source>
</evidence>
<protein>
    <recommendedName>
        <fullName evidence="3">Hemocin immunity protein</fullName>
    </recommendedName>
</protein>
<evidence type="ECO:0008006" key="3">
    <source>
        <dbReference type="Google" id="ProtNLM"/>
    </source>
</evidence>
<dbReference type="Proteomes" id="UP001155500">
    <property type="component" value="Unassembled WGS sequence"/>
</dbReference>
<comment type="caution">
    <text evidence="1">The sequence shown here is derived from an EMBL/GenBank/DDBJ whole genome shotgun (WGS) entry which is preliminary data.</text>
</comment>
<reference evidence="1" key="1">
    <citation type="submission" date="2016-03" db="EMBL/GenBank/DDBJ databases">
        <title>Co-evolution between Pasteurellaceae and their hosts.</title>
        <authorList>
            <person name="Hansen M.J."/>
            <person name="Bojesen A.M."/>
            <person name="Planet P."/>
        </authorList>
    </citation>
    <scope>NUCLEOTIDE SEQUENCE</scope>
    <source>
        <strain evidence="1">146/S8/89</strain>
    </source>
</reference>
<proteinExistence type="predicted"/>
<dbReference type="AlphaFoldDB" id="A0A9X4SPL8"/>